<sequence>SRPSPQSFIPDPGAARESIASTMGIALKPSKNDQYYLNINRKHTSSSHQGINLSKRVIQKDLRGL</sequence>
<protein>
    <submittedName>
        <fullName evidence="1">Uncharacterized protein</fullName>
    </submittedName>
</protein>
<name>A0AAV4XIX8_CAEEX</name>
<keyword evidence="2" id="KW-1185">Reference proteome</keyword>
<accession>A0AAV4XIX8</accession>
<dbReference type="Proteomes" id="UP001054945">
    <property type="component" value="Unassembled WGS sequence"/>
</dbReference>
<feature type="non-terminal residue" evidence="1">
    <location>
        <position position="1"/>
    </location>
</feature>
<reference evidence="1 2" key="1">
    <citation type="submission" date="2021-06" db="EMBL/GenBank/DDBJ databases">
        <title>Caerostris extrusa draft genome.</title>
        <authorList>
            <person name="Kono N."/>
            <person name="Arakawa K."/>
        </authorList>
    </citation>
    <scope>NUCLEOTIDE SEQUENCE [LARGE SCALE GENOMIC DNA]</scope>
</reference>
<dbReference type="EMBL" id="BPLR01017701">
    <property type="protein sequence ID" value="GIY93754.1"/>
    <property type="molecule type" value="Genomic_DNA"/>
</dbReference>
<comment type="caution">
    <text evidence="1">The sequence shown here is derived from an EMBL/GenBank/DDBJ whole genome shotgun (WGS) entry which is preliminary data.</text>
</comment>
<dbReference type="AlphaFoldDB" id="A0AAV4XIX8"/>
<evidence type="ECO:0000313" key="2">
    <source>
        <dbReference type="Proteomes" id="UP001054945"/>
    </source>
</evidence>
<organism evidence="1 2">
    <name type="scientific">Caerostris extrusa</name>
    <name type="common">Bark spider</name>
    <name type="synonym">Caerostris bankana</name>
    <dbReference type="NCBI Taxonomy" id="172846"/>
    <lineage>
        <taxon>Eukaryota</taxon>
        <taxon>Metazoa</taxon>
        <taxon>Ecdysozoa</taxon>
        <taxon>Arthropoda</taxon>
        <taxon>Chelicerata</taxon>
        <taxon>Arachnida</taxon>
        <taxon>Araneae</taxon>
        <taxon>Araneomorphae</taxon>
        <taxon>Entelegynae</taxon>
        <taxon>Araneoidea</taxon>
        <taxon>Araneidae</taxon>
        <taxon>Caerostris</taxon>
    </lineage>
</organism>
<evidence type="ECO:0000313" key="1">
    <source>
        <dbReference type="EMBL" id="GIY93754.1"/>
    </source>
</evidence>
<gene>
    <name evidence="1" type="ORF">CEXT_423961</name>
</gene>
<proteinExistence type="predicted"/>